<keyword evidence="2" id="KW-1185">Reference proteome</keyword>
<evidence type="ECO:0008006" key="3">
    <source>
        <dbReference type="Google" id="ProtNLM"/>
    </source>
</evidence>
<gene>
    <name evidence="1" type="ORF">GCM10022212_22920</name>
</gene>
<name>A0ABP7TEE4_9BURK</name>
<reference evidence="2" key="1">
    <citation type="journal article" date="2019" name="Int. J. Syst. Evol. Microbiol.">
        <title>The Global Catalogue of Microorganisms (GCM) 10K type strain sequencing project: providing services to taxonomists for standard genome sequencing and annotation.</title>
        <authorList>
            <consortium name="The Broad Institute Genomics Platform"/>
            <consortium name="The Broad Institute Genome Sequencing Center for Infectious Disease"/>
            <person name="Wu L."/>
            <person name="Ma J."/>
        </authorList>
    </citation>
    <scope>NUCLEOTIDE SEQUENCE [LARGE SCALE GENOMIC DNA]</scope>
    <source>
        <strain evidence="2">JCM 16673</strain>
    </source>
</reference>
<evidence type="ECO:0000313" key="1">
    <source>
        <dbReference type="EMBL" id="GAA4024701.1"/>
    </source>
</evidence>
<dbReference type="Proteomes" id="UP001501353">
    <property type="component" value="Unassembled WGS sequence"/>
</dbReference>
<evidence type="ECO:0000313" key="2">
    <source>
        <dbReference type="Proteomes" id="UP001501353"/>
    </source>
</evidence>
<comment type="caution">
    <text evidence="1">The sequence shown here is derived from an EMBL/GenBank/DDBJ whole genome shotgun (WGS) entry which is preliminary data.</text>
</comment>
<accession>A0ABP7TEE4</accession>
<organism evidence="1 2">
    <name type="scientific">Actimicrobium antarcticum</name>
    <dbReference type="NCBI Taxonomy" id="1051899"/>
    <lineage>
        <taxon>Bacteria</taxon>
        <taxon>Pseudomonadati</taxon>
        <taxon>Pseudomonadota</taxon>
        <taxon>Betaproteobacteria</taxon>
        <taxon>Burkholderiales</taxon>
        <taxon>Oxalobacteraceae</taxon>
        <taxon>Actimicrobium</taxon>
    </lineage>
</organism>
<proteinExistence type="predicted"/>
<dbReference type="EMBL" id="BAAAZE010000008">
    <property type="protein sequence ID" value="GAA4024701.1"/>
    <property type="molecule type" value="Genomic_DNA"/>
</dbReference>
<protein>
    <recommendedName>
        <fullName evidence="3">Helitron helicase-like domain-containing protein</fullName>
    </recommendedName>
</protein>
<sequence length="289" mass="32241">MGVRVEEQHQDGCVHWHALVWIDQARVADFTEKIEKYFGAAPLSKIVEIDPTRASAASYLMKYILKATGAQYDGTNADIADTATRSDAHRATWGGRAIQFFDIKGSATIWDEIRRIRVATPQFNQLSEQGRALHMAATGNQYADFLEVLQTVRGDDAISNCAIWYTRRGSGTRKINGMLIDLEAINTHSRAWKLCQAQPCPKTDPDASSPLDVRTVTHSYPSKAREGFQSHEMKGDRIVVGRIGGYEADTMHSRRPRSPRSTLEERTCFAQQSVVSTLLVKGQLTLEIS</sequence>